<dbReference type="PANTHER" id="PTHR10037:SF62">
    <property type="entry name" value="SODIUM CHANNEL PROTEIN 60E"/>
    <property type="match status" value="1"/>
</dbReference>
<feature type="domain" description="Ion transport" evidence="6">
    <location>
        <begin position="20"/>
        <end position="259"/>
    </location>
</feature>
<dbReference type="Pfam" id="PF00520">
    <property type="entry name" value="Ion_trans"/>
    <property type="match status" value="1"/>
</dbReference>
<evidence type="ECO:0000313" key="7">
    <source>
        <dbReference type="EMBL" id="CAE8674432.1"/>
    </source>
</evidence>
<dbReference type="EMBL" id="CAJNNW010024828">
    <property type="protein sequence ID" value="CAE8674432.1"/>
    <property type="molecule type" value="Genomic_DNA"/>
</dbReference>
<sequence length="353" mass="39233">MVVLCAVTIGVEADWSIKHATDDGEKESIFETLDFIFNSIFCVELCLRLGSDGFSHFLSVFNPAVKWNILDFTLVSSAVAEELAKLVASRNGSSGSLASLRILRLMRLVRVARILRVLRFFSELRVMVNGIMGSARLLLWALVLLSLVMFVFGVTIIQLIQSYIKDGGPADVLMSTYYGSLPRTMMTLYMAISGGLDWRDAVLPLDPISPQGYVDCDLIHPKPSPMKVVRVVLVYVFSGYIFFTVFCCLNIVTGIFVDNAKAHDMQQCSKNSTYTSYTSKFASTSNVFEQGSIFVLFSDAKHDAASDWRVRFTKSVYLDLMPAIHAGMQLIDAEADAFSLSVFVLFMDGCLLR</sequence>
<feature type="transmembrane region" description="Helical" evidence="5">
    <location>
        <begin position="137"/>
        <end position="160"/>
    </location>
</feature>
<evidence type="ECO:0000256" key="4">
    <source>
        <dbReference type="ARBA" id="ARBA00023136"/>
    </source>
</evidence>
<keyword evidence="3 5" id="KW-1133">Transmembrane helix</keyword>
<dbReference type="AlphaFoldDB" id="A0A813JEB8"/>
<reference evidence="7" key="1">
    <citation type="submission" date="2021-02" db="EMBL/GenBank/DDBJ databases">
        <authorList>
            <person name="Dougan E. K."/>
            <person name="Rhodes N."/>
            <person name="Thang M."/>
            <person name="Chan C."/>
        </authorList>
    </citation>
    <scope>NUCLEOTIDE SEQUENCE</scope>
</reference>
<evidence type="ECO:0000256" key="1">
    <source>
        <dbReference type="ARBA" id="ARBA00004141"/>
    </source>
</evidence>
<dbReference type="GO" id="GO:0005248">
    <property type="term" value="F:voltage-gated sodium channel activity"/>
    <property type="evidence" value="ECO:0007669"/>
    <property type="project" value="TreeGrafter"/>
</dbReference>
<name>A0A813JEB8_POLGL</name>
<organism evidence="7 8">
    <name type="scientific">Polarella glacialis</name>
    <name type="common">Dinoflagellate</name>
    <dbReference type="NCBI Taxonomy" id="89957"/>
    <lineage>
        <taxon>Eukaryota</taxon>
        <taxon>Sar</taxon>
        <taxon>Alveolata</taxon>
        <taxon>Dinophyceae</taxon>
        <taxon>Suessiales</taxon>
        <taxon>Suessiaceae</taxon>
        <taxon>Polarella</taxon>
    </lineage>
</organism>
<evidence type="ECO:0000313" key="8">
    <source>
        <dbReference type="Proteomes" id="UP000626109"/>
    </source>
</evidence>
<dbReference type="InterPro" id="IPR043203">
    <property type="entry name" value="VGCC_Ca_Na"/>
</dbReference>
<protein>
    <recommendedName>
        <fullName evidence="6">Ion transport domain-containing protein</fullName>
    </recommendedName>
</protein>
<keyword evidence="2 5" id="KW-0812">Transmembrane</keyword>
<dbReference type="Gene3D" id="1.10.287.70">
    <property type="match status" value="1"/>
</dbReference>
<dbReference type="SUPFAM" id="SSF81324">
    <property type="entry name" value="Voltage-gated potassium channels"/>
    <property type="match status" value="1"/>
</dbReference>
<feature type="transmembrane region" description="Helical" evidence="5">
    <location>
        <begin position="232"/>
        <end position="257"/>
    </location>
</feature>
<gene>
    <name evidence="7" type="ORF">PGLA2088_LOCUS18945</name>
</gene>
<dbReference type="Proteomes" id="UP000626109">
    <property type="component" value="Unassembled WGS sequence"/>
</dbReference>
<comment type="subcellular location">
    <subcellularLocation>
        <location evidence="1">Membrane</location>
        <topology evidence="1">Multi-pass membrane protein</topology>
    </subcellularLocation>
</comment>
<dbReference type="InterPro" id="IPR005821">
    <property type="entry name" value="Ion_trans_dom"/>
</dbReference>
<evidence type="ECO:0000256" key="3">
    <source>
        <dbReference type="ARBA" id="ARBA00022989"/>
    </source>
</evidence>
<evidence type="ECO:0000256" key="2">
    <source>
        <dbReference type="ARBA" id="ARBA00022692"/>
    </source>
</evidence>
<keyword evidence="4 5" id="KW-0472">Membrane</keyword>
<accession>A0A813JEB8</accession>
<comment type="caution">
    <text evidence="7">The sequence shown here is derived from an EMBL/GenBank/DDBJ whole genome shotgun (WGS) entry which is preliminary data.</text>
</comment>
<dbReference type="InterPro" id="IPR027359">
    <property type="entry name" value="Volt_channel_dom_sf"/>
</dbReference>
<dbReference type="GO" id="GO:0001518">
    <property type="term" value="C:voltage-gated sodium channel complex"/>
    <property type="evidence" value="ECO:0007669"/>
    <property type="project" value="TreeGrafter"/>
</dbReference>
<proteinExistence type="predicted"/>
<evidence type="ECO:0000256" key="5">
    <source>
        <dbReference type="SAM" id="Phobius"/>
    </source>
</evidence>
<dbReference type="PANTHER" id="PTHR10037">
    <property type="entry name" value="VOLTAGE-GATED CATION CHANNEL CALCIUM AND SODIUM"/>
    <property type="match status" value="1"/>
</dbReference>
<evidence type="ECO:0000259" key="6">
    <source>
        <dbReference type="Pfam" id="PF00520"/>
    </source>
</evidence>
<dbReference type="Gene3D" id="1.20.120.350">
    <property type="entry name" value="Voltage-gated potassium channels. Chain C"/>
    <property type="match status" value="1"/>
</dbReference>